<comment type="catalytic activity">
    <reaction evidence="1">
        <text>ATP + H2O = ADP + phosphate + H(+)</text>
        <dbReference type="Rhea" id="RHEA:13065"/>
        <dbReference type="ChEBI" id="CHEBI:15377"/>
        <dbReference type="ChEBI" id="CHEBI:15378"/>
        <dbReference type="ChEBI" id="CHEBI:30616"/>
        <dbReference type="ChEBI" id="CHEBI:43474"/>
        <dbReference type="ChEBI" id="CHEBI:456216"/>
    </reaction>
</comment>
<dbReference type="Pfam" id="PF00022">
    <property type="entry name" value="Actin"/>
    <property type="match status" value="1"/>
</dbReference>
<evidence type="ECO:0000313" key="4">
    <source>
        <dbReference type="EMBL" id="GAX25025.1"/>
    </source>
</evidence>
<protein>
    <submittedName>
        <fullName evidence="4">Actin-related protein 4</fullName>
    </submittedName>
</protein>
<dbReference type="SMART" id="SM00268">
    <property type="entry name" value="ACTIN"/>
    <property type="match status" value="1"/>
</dbReference>
<accession>A0A1Z5KFX1</accession>
<evidence type="ECO:0000256" key="2">
    <source>
        <dbReference type="RuleBase" id="RU000487"/>
    </source>
</evidence>
<name>A0A1Z5KFX1_FISSO</name>
<dbReference type="Proteomes" id="UP000198406">
    <property type="component" value="Unassembled WGS sequence"/>
</dbReference>
<dbReference type="InterPro" id="IPR043129">
    <property type="entry name" value="ATPase_NBD"/>
</dbReference>
<evidence type="ECO:0000313" key="5">
    <source>
        <dbReference type="Proteomes" id="UP000198406"/>
    </source>
</evidence>
<feature type="region of interest" description="Disordered" evidence="3">
    <location>
        <begin position="109"/>
        <end position="132"/>
    </location>
</feature>
<evidence type="ECO:0000256" key="3">
    <source>
        <dbReference type="SAM" id="MobiDB-lite"/>
    </source>
</evidence>
<dbReference type="InParanoid" id="A0A1Z5KFX1"/>
<dbReference type="SUPFAM" id="SSF53067">
    <property type="entry name" value="Actin-like ATPase domain"/>
    <property type="match status" value="2"/>
</dbReference>
<sequence>MYCGDETGSFVGDVGSHVARFGYGGDDAPRYVVSSRGVEASGKVLSSCYKSPVTEIRTVMQPPSMKDDAPLIDPVAYLSQGECVYDWDAYQSVWEQALERMMVRHATKHRSRPVSLKTKNTETKSEAMNDDSCTLDQPVVHPLLLVAPGCTDLASPSNQRKQIQQMTELCMETWQCPALFVAPTPMLAAFAMGRSTATVVDLGAGGCRVTPLVDGLVLKQAQRRNGRGGDWLDHVLWHAALSQQATLRPRYQIRQTTSSANNNSAFHRWAMQDLFQEFRTSEYTWPLSLTPPTNVPFSSPSLEDTTTPLGYQLPDGTTLNVSQDMCQVHELLFSDSTPFIESSSTMPPHATLSNAPLHQLLHESLSAVGDVPMRKELASQILLVGGMAGVSQLAPALSSRLRWPSAFTPKIHCSPYLEERTSAGWIGGSILTSLGSFQQLWLSQAEYEEYGSTLAVQRFP</sequence>
<dbReference type="PANTHER" id="PTHR11937">
    <property type="entry name" value="ACTIN"/>
    <property type="match status" value="1"/>
</dbReference>
<proteinExistence type="inferred from homology"/>
<dbReference type="OrthoDB" id="5132116at2759"/>
<dbReference type="Gene3D" id="3.90.640.10">
    <property type="entry name" value="Actin, Chain A, domain 4"/>
    <property type="match status" value="1"/>
</dbReference>
<gene>
    <name evidence="4" type="ORF">FisN_2Lh310</name>
</gene>
<evidence type="ECO:0000256" key="1">
    <source>
        <dbReference type="ARBA" id="ARBA00049360"/>
    </source>
</evidence>
<keyword evidence="5" id="KW-1185">Reference proteome</keyword>
<reference evidence="4 5" key="1">
    <citation type="journal article" date="2015" name="Plant Cell">
        <title>Oil accumulation by the oleaginous diatom Fistulifera solaris as revealed by the genome and transcriptome.</title>
        <authorList>
            <person name="Tanaka T."/>
            <person name="Maeda Y."/>
            <person name="Veluchamy A."/>
            <person name="Tanaka M."/>
            <person name="Abida H."/>
            <person name="Marechal E."/>
            <person name="Bowler C."/>
            <person name="Muto M."/>
            <person name="Sunaga Y."/>
            <person name="Tanaka M."/>
            <person name="Yoshino T."/>
            <person name="Taniguchi T."/>
            <person name="Fukuda Y."/>
            <person name="Nemoto M."/>
            <person name="Matsumoto M."/>
            <person name="Wong P.S."/>
            <person name="Aburatani S."/>
            <person name="Fujibuchi W."/>
        </authorList>
    </citation>
    <scope>NUCLEOTIDE SEQUENCE [LARGE SCALE GENOMIC DNA]</scope>
    <source>
        <strain evidence="4 5">JPCC DA0580</strain>
    </source>
</reference>
<organism evidence="4 5">
    <name type="scientific">Fistulifera solaris</name>
    <name type="common">Oleaginous diatom</name>
    <dbReference type="NCBI Taxonomy" id="1519565"/>
    <lineage>
        <taxon>Eukaryota</taxon>
        <taxon>Sar</taxon>
        <taxon>Stramenopiles</taxon>
        <taxon>Ochrophyta</taxon>
        <taxon>Bacillariophyta</taxon>
        <taxon>Bacillariophyceae</taxon>
        <taxon>Bacillariophycidae</taxon>
        <taxon>Naviculales</taxon>
        <taxon>Naviculaceae</taxon>
        <taxon>Fistulifera</taxon>
    </lineage>
</organism>
<dbReference type="InterPro" id="IPR004000">
    <property type="entry name" value="Actin"/>
</dbReference>
<dbReference type="Gene3D" id="3.30.420.40">
    <property type="match status" value="3"/>
</dbReference>
<comment type="similarity">
    <text evidence="2">Belongs to the actin family.</text>
</comment>
<dbReference type="EMBL" id="BDSP01000218">
    <property type="protein sequence ID" value="GAX25025.1"/>
    <property type="molecule type" value="Genomic_DNA"/>
</dbReference>
<dbReference type="AlphaFoldDB" id="A0A1Z5KFX1"/>
<comment type="caution">
    <text evidence="4">The sequence shown here is derived from an EMBL/GenBank/DDBJ whole genome shotgun (WGS) entry which is preliminary data.</text>
</comment>